<dbReference type="PROSITE" id="PS01094">
    <property type="entry name" value="UPF0076"/>
    <property type="match status" value="1"/>
</dbReference>
<dbReference type="EMBL" id="BSFJ01000003">
    <property type="protein sequence ID" value="GLK70308.1"/>
    <property type="molecule type" value="Genomic_DNA"/>
</dbReference>
<dbReference type="FunFam" id="3.30.1330.40:FF:000001">
    <property type="entry name" value="L-PSP family endoribonuclease"/>
    <property type="match status" value="1"/>
</dbReference>
<name>A0A9W6J5W6_9HYPH</name>
<dbReference type="PANTHER" id="PTHR11803:SF39">
    <property type="entry name" value="2-IMINOBUTANOATE_2-IMINOPROPANOATE DEAMINASE"/>
    <property type="match status" value="1"/>
</dbReference>
<dbReference type="AlphaFoldDB" id="A0A9W6J5W6"/>
<evidence type="ECO:0000313" key="2">
    <source>
        <dbReference type="EMBL" id="GLK70308.1"/>
    </source>
</evidence>
<gene>
    <name evidence="2" type="ORF">GCM10017643_04230</name>
</gene>
<accession>A0A9W6J5W6</accession>
<dbReference type="InterPro" id="IPR019897">
    <property type="entry name" value="RidA_CS"/>
</dbReference>
<dbReference type="GO" id="GO:0019239">
    <property type="term" value="F:deaminase activity"/>
    <property type="evidence" value="ECO:0007669"/>
    <property type="project" value="TreeGrafter"/>
</dbReference>
<dbReference type="InterPro" id="IPR035959">
    <property type="entry name" value="RutC-like_sf"/>
</dbReference>
<comment type="caution">
    <text evidence="2">The sequence shown here is derived from an EMBL/GenBank/DDBJ whole genome shotgun (WGS) entry which is preliminary data.</text>
</comment>
<organism evidence="2 3">
    <name type="scientific">Ancylobacter dichloromethanicus</name>
    <dbReference type="NCBI Taxonomy" id="518825"/>
    <lineage>
        <taxon>Bacteria</taxon>
        <taxon>Pseudomonadati</taxon>
        <taxon>Pseudomonadota</taxon>
        <taxon>Alphaproteobacteria</taxon>
        <taxon>Hyphomicrobiales</taxon>
        <taxon>Xanthobacteraceae</taxon>
        <taxon>Ancylobacter</taxon>
    </lineage>
</organism>
<evidence type="ECO:0000256" key="1">
    <source>
        <dbReference type="ARBA" id="ARBA00010552"/>
    </source>
</evidence>
<dbReference type="NCBIfam" id="TIGR00004">
    <property type="entry name" value="Rid family detoxifying hydrolase"/>
    <property type="match status" value="1"/>
</dbReference>
<protein>
    <submittedName>
        <fullName evidence="2">RidA family protein</fullName>
    </submittedName>
</protein>
<sequence>MSRNVITTGDAAPAAGPYSQGIVFGDLVFVSGQLPVDLTTGELAEGIEAQTRASLANLEAVLAAGGASLASVVKTTVFLKNMDDFTAMNAIYATAFPGSAPARSTIEVARLPKGALVEIEAIAARID</sequence>
<dbReference type="GO" id="GO:0005829">
    <property type="term" value="C:cytosol"/>
    <property type="evidence" value="ECO:0007669"/>
    <property type="project" value="TreeGrafter"/>
</dbReference>
<dbReference type="PANTHER" id="PTHR11803">
    <property type="entry name" value="2-IMINOBUTANOATE/2-IMINOPROPANOATE DEAMINASE RIDA"/>
    <property type="match status" value="1"/>
</dbReference>
<dbReference type="Pfam" id="PF01042">
    <property type="entry name" value="Ribonuc_L-PSP"/>
    <property type="match status" value="1"/>
</dbReference>
<dbReference type="InterPro" id="IPR006175">
    <property type="entry name" value="YjgF/YER057c/UK114"/>
</dbReference>
<dbReference type="Gene3D" id="3.30.1330.40">
    <property type="entry name" value="RutC-like"/>
    <property type="match status" value="1"/>
</dbReference>
<keyword evidence="3" id="KW-1185">Reference proteome</keyword>
<proteinExistence type="inferred from homology"/>
<dbReference type="InterPro" id="IPR006056">
    <property type="entry name" value="RidA"/>
</dbReference>
<dbReference type="CDD" id="cd00448">
    <property type="entry name" value="YjgF_YER057c_UK114_family"/>
    <property type="match status" value="1"/>
</dbReference>
<evidence type="ECO:0000313" key="3">
    <source>
        <dbReference type="Proteomes" id="UP001143370"/>
    </source>
</evidence>
<dbReference type="SUPFAM" id="SSF55298">
    <property type="entry name" value="YjgF-like"/>
    <property type="match status" value="1"/>
</dbReference>
<comment type="similarity">
    <text evidence="1">Belongs to the RutC family.</text>
</comment>
<dbReference type="RefSeq" id="WP_213370080.1">
    <property type="nucleotide sequence ID" value="NZ_BSFJ01000003.1"/>
</dbReference>
<dbReference type="Proteomes" id="UP001143370">
    <property type="component" value="Unassembled WGS sequence"/>
</dbReference>
<reference evidence="2" key="2">
    <citation type="submission" date="2023-01" db="EMBL/GenBank/DDBJ databases">
        <authorList>
            <person name="Sun Q."/>
            <person name="Evtushenko L."/>
        </authorList>
    </citation>
    <scope>NUCLEOTIDE SEQUENCE</scope>
    <source>
        <strain evidence="2">VKM B-2484</strain>
    </source>
</reference>
<reference evidence="2" key="1">
    <citation type="journal article" date="2014" name="Int. J. Syst. Evol. Microbiol.">
        <title>Complete genome sequence of Corynebacterium casei LMG S-19264T (=DSM 44701T), isolated from a smear-ripened cheese.</title>
        <authorList>
            <consortium name="US DOE Joint Genome Institute (JGI-PGF)"/>
            <person name="Walter F."/>
            <person name="Albersmeier A."/>
            <person name="Kalinowski J."/>
            <person name="Ruckert C."/>
        </authorList>
    </citation>
    <scope>NUCLEOTIDE SEQUENCE</scope>
    <source>
        <strain evidence="2">VKM B-2484</strain>
    </source>
</reference>